<organism evidence="1 2">
    <name type="scientific">Candidatus Marsarchaeota G2 archaeon BE_D</name>
    <dbReference type="NCBI Taxonomy" id="1978158"/>
    <lineage>
        <taxon>Archaea</taxon>
        <taxon>Candidatus Marsarchaeota</taxon>
        <taxon>Candidatus Marsarchaeota group 2</taxon>
    </lineage>
</organism>
<name>A0A2R6C9T5_9ARCH</name>
<evidence type="ECO:0008006" key="3">
    <source>
        <dbReference type="Google" id="ProtNLM"/>
    </source>
</evidence>
<protein>
    <recommendedName>
        <fullName evidence="3">AAA+ ATPase domain-containing protein</fullName>
    </recommendedName>
</protein>
<dbReference type="AlphaFoldDB" id="A0A2R6C9T5"/>
<proteinExistence type="predicted"/>
<dbReference type="EMBL" id="NEXF01000235">
    <property type="protein sequence ID" value="PSO07526.1"/>
    <property type="molecule type" value="Genomic_DNA"/>
</dbReference>
<evidence type="ECO:0000313" key="1">
    <source>
        <dbReference type="EMBL" id="PSO07526.1"/>
    </source>
</evidence>
<dbReference type="SUPFAM" id="SSF52540">
    <property type="entry name" value="P-loop containing nucleoside triphosphate hydrolases"/>
    <property type="match status" value="1"/>
</dbReference>
<comment type="caution">
    <text evidence="1">The sequence shown here is derived from an EMBL/GenBank/DDBJ whole genome shotgun (WGS) entry which is preliminary data.</text>
</comment>
<dbReference type="Gene3D" id="3.40.50.300">
    <property type="entry name" value="P-loop containing nucleotide triphosphate hydrolases"/>
    <property type="match status" value="1"/>
</dbReference>
<dbReference type="Proteomes" id="UP000242015">
    <property type="component" value="Unassembled WGS sequence"/>
</dbReference>
<accession>A0A2R6C9T5</accession>
<reference evidence="1 2" key="1">
    <citation type="submission" date="2017-04" db="EMBL/GenBank/DDBJ databases">
        <title>Novel microbial lineages endemic to geothermal iron-oxide mats fill important gaps in the evolutionary history of Archaea.</title>
        <authorList>
            <person name="Jay Z.J."/>
            <person name="Beam J.P."/>
            <person name="Dlakic M."/>
            <person name="Rusch D.B."/>
            <person name="Kozubal M.A."/>
            <person name="Inskeep W.P."/>
        </authorList>
    </citation>
    <scope>NUCLEOTIDE SEQUENCE [LARGE SCALE GENOMIC DNA]</scope>
    <source>
        <strain evidence="1">BE_D</strain>
    </source>
</reference>
<dbReference type="InterPro" id="IPR027417">
    <property type="entry name" value="P-loop_NTPase"/>
</dbReference>
<gene>
    <name evidence="1" type="ORF">B9Q04_10450</name>
</gene>
<evidence type="ECO:0000313" key="2">
    <source>
        <dbReference type="Proteomes" id="UP000242015"/>
    </source>
</evidence>
<sequence>MKLGDVEKRLEMAWRYRVGDGTHEPITLHLLGPGGVGKSTLTKTWSRKKAAELGLIWVDYDTLDAESAERIAQPGEREKHYVYADVRVTQLDPVDLMGLPRQVGSRARFLPLDLATLFERGHGLLVLDEFSDEERPNMQVALKKVVRDYRFGATALSPHTLIVAISNTVETSATAHPLPKPLRDRFDFVEVDPPTVKEWIQYMDENYPGKWDRRVGAYLAWKPSDILARAEEADDDGHTPSATPRGWTYVALSLPQCGGDRELVESLTLGKLGPTGASLAAFLAVKTPIFEEIVEDPSIISGYTVEGKVLTAMVVAENLADKRADRVLEYLIDRDDRETAALIFKLTKKKNYMAFSDRVARNSKIMEFMQRLGRDIM</sequence>